<keyword evidence="2" id="KW-0418">Kinase</keyword>
<sequence length="52" mass="5649">MARCSARSSFAPAQVTQAHQSLTLDELYQMMREGAEGVTSRGKAEPGDKNHV</sequence>
<evidence type="ECO:0000256" key="1">
    <source>
        <dbReference type="SAM" id="MobiDB-lite"/>
    </source>
</evidence>
<name>A0A2X2VKP6_CITKO</name>
<dbReference type="EMBL" id="UAVY01000004">
    <property type="protein sequence ID" value="SQB29846.1"/>
    <property type="molecule type" value="Genomic_DNA"/>
</dbReference>
<gene>
    <name evidence="2" type="primary">dhaL_1</name>
    <name evidence="2" type="ORF">NCTC10786_03460</name>
</gene>
<dbReference type="AlphaFoldDB" id="A0A2X2VKP6"/>
<feature type="region of interest" description="Disordered" evidence="1">
    <location>
        <begin position="33"/>
        <end position="52"/>
    </location>
</feature>
<proteinExistence type="predicted"/>
<dbReference type="GO" id="GO:0016301">
    <property type="term" value="F:kinase activity"/>
    <property type="evidence" value="ECO:0007669"/>
    <property type="project" value="UniProtKB-KW"/>
</dbReference>
<protein>
    <submittedName>
        <fullName evidence="2">Dihydroxyacetone kinase subunit DhaL</fullName>
        <ecNumber evidence="2">2.7.-.-</ecNumber>
    </submittedName>
</protein>
<dbReference type="EC" id="2.7.-.-" evidence="2"/>
<reference evidence="2 3" key="1">
    <citation type="submission" date="2018-06" db="EMBL/GenBank/DDBJ databases">
        <authorList>
            <consortium name="Pathogen Informatics"/>
            <person name="Doyle S."/>
        </authorList>
    </citation>
    <scope>NUCLEOTIDE SEQUENCE [LARGE SCALE GENOMIC DNA]</scope>
    <source>
        <strain evidence="2 3">NCTC10786</strain>
    </source>
</reference>
<dbReference type="Proteomes" id="UP000251584">
    <property type="component" value="Unassembled WGS sequence"/>
</dbReference>
<feature type="compositionally biased region" description="Basic and acidic residues" evidence="1">
    <location>
        <begin position="42"/>
        <end position="52"/>
    </location>
</feature>
<keyword evidence="2" id="KW-0808">Transferase</keyword>
<evidence type="ECO:0000313" key="3">
    <source>
        <dbReference type="Proteomes" id="UP000251584"/>
    </source>
</evidence>
<organism evidence="2 3">
    <name type="scientific">Citrobacter koseri</name>
    <name type="common">Citrobacter diversus</name>
    <dbReference type="NCBI Taxonomy" id="545"/>
    <lineage>
        <taxon>Bacteria</taxon>
        <taxon>Pseudomonadati</taxon>
        <taxon>Pseudomonadota</taxon>
        <taxon>Gammaproteobacteria</taxon>
        <taxon>Enterobacterales</taxon>
        <taxon>Enterobacteriaceae</taxon>
        <taxon>Citrobacter</taxon>
    </lineage>
</organism>
<accession>A0A2X2VKP6</accession>
<evidence type="ECO:0000313" key="2">
    <source>
        <dbReference type="EMBL" id="SQB29846.1"/>
    </source>
</evidence>